<keyword evidence="1" id="KW-0862">Zinc</keyword>
<dbReference type="RefSeq" id="WP_074717434.1">
    <property type="nucleotide sequence ID" value="NZ_FNWV01000008.1"/>
</dbReference>
<organism evidence="3 4">
    <name type="scientific">Ruminococcus flavefaciens</name>
    <dbReference type="NCBI Taxonomy" id="1265"/>
    <lineage>
        <taxon>Bacteria</taxon>
        <taxon>Bacillati</taxon>
        <taxon>Bacillota</taxon>
        <taxon>Clostridia</taxon>
        <taxon>Eubacteriales</taxon>
        <taxon>Oscillospiraceae</taxon>
        <taxon>Ruminococcus</taxon>
    </lineage>
</organism>
<feature type="domain" description="SWIM-type" evidence="2">
    <location>
        <begin position="44"/>
        <end position="82"/>
    </location>
</feature>
<sequence length="540" mass="63664">MDWKELFEKRILERGYDYYRSNKVEITTISSDEIGAVVSGTDDYEVNIYYSGNEIDDMFCDCPYAVDGKNCKHMAAVLYMAEGLKEMSGSTVTDMEGLLNSTDAELIKKFLINAMKFDTALKDRFVRFISAENGNINIDDYKTRLSILVKNYSDKSGFINWKNASPFIGDAVALLEECTENLIKWKRFVDAFEISSYYNDEIMITAIDDDGDISYFQSECFKILEAIAVASDLNTKRRLFNMAFQKLDTRFSYFSEIYFLFIRNCFDEDEFLEKMLDYSDKVILKKNIDDYELEEWIVYHIELMGKLDYSFEDIEFFCKRYWKYNDVREYLADKYLANGDTEKAVAVLKESLEIKKGSINAFEALHSKLKDIYKQIGDKRNYVKELWIILTKCSNTDLNYYLEYKSLFADDEWKENREKLFSSMKYKAMLPEYFIEEGLIDRLADYVFENNNIYLIEKYESLLVDDYSELVLGAYANELNKAAERTADRPTYKCWADKLRHMKNINNGEKAVNEIIERWRELYCNRRAMMQEINMVADEL</sequence>
<evidence type="ECO:0000259" key="2">
    <source>
        <dbReference type="PROSITE" id="PS50966"/>
    </source>
</evidence>
<dbReference type="AlphaFoldDB" id="A0A1H6K9E9"/>
<dbReference type="InterPro" id="IPR007527">
    <property type="entry name" value="Znf_SWIM"/>
</dbReference>
<accession>A0A1H6K9E9</accession>
<keyword evidence="1" id="KW-0863">Zinc-finger</keyword>
<evidence type="ECO:0000256" key="1">
    <source>
        <dbReference type="PROSITE-ProRule" id="PRU00325"/>
    </source>
</evidence>
<name>A0A1H6K9E9_RUMFL</name>
<dbReference type="EMBL" id="FNWV01000008">
    <property type="protein sequence ID" value="SEH71669.1"/>
    <property type="molecule type" value="Genomic_DNA"/>
</dbReference>
<dbReference type="Pfam" id="PF04434">
    <property type="entry name" value="SWIM"/>
    <property type="match status" value="1"/>
</dbReference>
<proteinExistence type="predicted"/>
<gene>
    <name evidence="3" type="ORF">SAMN02910265_02274</name>
</gene>
<keyword evidence="1" id="KW-0479">Metal-binding</keyword>
<evidence type="ECO:0000313" key="4">
    <source>
        <dbReference type="Proteomes" id="UP000183190"/>
    </source>
</evidence>
<dbReference type="Proteomes" id="UP000183190">
    <property type="component" value="Unassembled WGS sequence"/>
</dbReference>
<protein>
    <submittedName>
        <fullName evidence="3">SWIM zinc finger</fullName>
    </submittedName>
</protein>
<dbReference type="PROSITE" id="PS50966">
    <property type="entry name" value="ZF_SWIM"/>
    <property type="match status" value="1"/>
</dbReference>
<dbReference type="GO" id="GO:0008270">
    <property type="term" value="F:zinc ion binding"/>
    <property type="evidence" value="ECO:0007669"/>
    <property type="project" value="UniProtKB-KW"/>
</dbReference>
<reference evidence="3 4" key="1">
    <citation type="submission" date="2016-10" db="EMBL/GenBank/DDBJ databases">
        <authorList>
            <person name="de Groot N.N."/>
        </authorList>
    </citation>
    <scope>NUCLEOTIDE SEQUENCE [LARGE SCALE GENOMIC DNA]</scope>
    <source>
        <strain evidence="3 4">YAD2003</strain>
    </source>
</reference>
<dbReference type="OrthoDB" id="9760715at2"/>
<evidence type="ECO:0000313" key="3">
    <source>
        <dbReference type="EMBL" id="SEH71669.1"/>
    </source>
</evidence>